<gene>
    <name evidence="2" type="ORF">BU23DRAFT_267976</name>
</gene>
<feature type="region of interest" description="Disordered" evidence="1">
    <location>
        <begin position="19"/>
        <end position="64"/>
    </location>
</feature>
<keyword evidence="3" id="KW-1185">Reference proteome</keyword>
<protein>
    <submittedName>
        <fullName evidence="2">Uncharacterized protein</fullName>
    </submittedName>
</protein>
<dbReference type="OrthoDB" id="3797219at2759"/>
<organism evidence="2 3">
    <name type="scientific">Bimuria novae-zelandiae CBS 107.79</name>
    <dbReference type="NCBI Taxonomy" id="1447943"/>
    <lineage>
        <taxon>Eukaryota</taxon>
        <taxon>Fungi</taxon>
        <taxon>Dikarya</taxon>
        <taxon>Ascomycota</taxon>
        <taxon>Pezizomycotina</taxon>
        <taxon>Dothideomycetes</taxon>
        <taxon>Pleosporomycetidae</taxon>
        <taxon>Pleosporales</taxon>
        <taxon>Massarineae</taxon>
        <taxon>Didymosphaeriaceae</taxon>
        <taxon>Bimuria</taxon>
    </lineage>
</organism>
<dbReference type="Proteomes" id="UP000800036">
    <property type="component" value="Unassembled WGS sequence"/>
</dbReference>
<evidence type="ECO:0000313" key="3">
    <source>
        <dbReference type="Proteomes" id="UP000800036"/>
    </source>
</evidence>
<reference evidence="2" key="1">
    <citation type="journal article" date="2020" name="Stud. Mycol.">
        <title>101 Dothideomycetes genomes: a test case for predicting lifestyles and emergence of pathogens.</title>
        <authorList>
            <person name="Haridas S."/>
            <person name="Albert R."/>
            <person name="Binder M."/>
            <person name="Bloem J."/>
            <person name="Labutti K."/>
            <person name="Salamov A."/>
            <person name="Andreopoulos B."/>
            <person name="Baker S."/>
            <person name="Barry K."/>
            <person name="Bills G."/>
            <person name="Bluhm B."/>
            <person name="Cannon C."/>
            <person name="Castanera R."/>
            <person name="Culley D."/>
            <person name="Daum C."/>
            <person name="Ezra D."/>
            <person name="Gonzalez J."/>
            <person name="Henrissat B."/>
            <person name="Kuo A."/>
            <person name="Liang C."/>
            <person name="Lipzen A."/>
            <person name="Lutzoni F."/>
            <person name="Magnuson J."/>
            <person name="Mondo S."/>
            <person name="Nolan M."/>
            <person name="Ohm R."/>
            <person name="Pangilinan J."/>
            <person name="Park H.-J."/>
            <person name="Ramirez L."/>
            <person name="Alfaro M."/>
            <person name="Sun H."/>
            <person name="Tritt A."/>
            <person name="Yoshinaga Y."/>
            <person name="Zwiers L.-H."/>
            <person name="Turgeon B."/>
            <person name="Goodwin S."/>
            <person name="Spatafora J."/>
            <person name="Crous P."/>
            <person name="Grigoriev I."/>
        </authorList>
    </citation>
    <scope>NUCLEOTIDE SEQUENCE</scope>
    <source>
        <strain evidence="2">CBS 107.79</strain>
    </source>
</reference>
<proteinExistence type="predicted"/>
<accession>A0A6A5USJ5</accession>
<evidence type="ECO:0000256" key="1">
    <source>
        <dbReference type="SAM" id="MobiDB-lite"/>
    </source>
</evidence>
<dbReference type="AlphaFoldDB" id="A0A6A5USJ5"/>
<evidence type="ECO:0000313" key="2">
    <source>
        <dbReference type="EMBL" id="KAF1968173.1"/>
    </source>
</evidence>
<sequence length="129" mass="14248">MASPNPRRDDIVQEVDKFLHTSPKQNNEGRPISDSYKAVTNPVSASKEKPYAVQVSRSRRRPTCPYHTPIVDLCSPRDSTNDMTPMEKFLSSSQVENPVTLFECLRVGTAASGGCTCGNTLQRQCTAML</sequence>
<name>A0A6A5USJ5_9PLEO</name>
<dbReference type="EMBL" id="ML976723">
    <property type="protein sequence ID" value="KAF1968173.1"/>
    <property type="molecule type" value="Genomic_DNA"/>
</dbReference>